<dbReference type="GO" id="GO:0050660">
    <property type="term" value="F:flavin adenine dinucleotide binding"/>
    <property type="evidence" value="ECO:0007669"/>
    <property type="project" value="InterPro"/>
</dbReference>
<dbReference type="InterPro" id="IPR037069">
    <property type="entry name" value="AcylCoA_DH/ox_N_sf"/>
</dbReference>
<dbReference type="Proteomes" id="UP000215137">
    <property type="component" value="Chromosome"/>
</dbReference>
<reference evidence="2 3" key="1">
    <citation type="submission" date="2017-08" db="EMBL/GenBank/DDBJ databases">
        <title>Complete Genome Sequence of Bacillus kochii Oregon-R-modENCODE STRAIN BDGP4, isolated from Drosophila melanogaster gut.</title>
        <authorList>
            <person name="Wan K.H."/>
            <person name="Yu C."/>
            <person name="Park S."/>
            <person name="Hammonds A.S."/>
            <person name="Booth B.W."/>
            <person name="Celniker S.E."/>
        </authorList>
    </citation>
    <scope>NUCLEOTIDE SEQUENCE [LARGE SCALE GENOMIC DNA]</scope>
    <source>
        <strain evidence="2 3">BDGP4</strain>
    </source>
</reference>
<dbReference type="SUPFAM" id="SSF56645">
    <property type="entry name" value="Acyl-CoA dehydrogenase NM domain-like"/>
    <property type="match status" value="1"/>
</dbReference>
<evidence type="ECO:0000313" key="3">
    <source>
        <dbReference type="Proteomes" id="UP000215137"/>
    </source>
</evidence>
<accession>A0A248TNU0</accession>
<evidence type="ECO:0000259" key="1">
    <source>
        <dbReference type="Pfam" id="PF02771"/>
    </source>
</evidence>
<keyword evidence="3" id="KW-1185">Reference proteome</keyword>
<dbReference type="Gene3D" id="1.10.540.10">
    <property type="entry name" value="Acyl-CoA dehydrogenase/oxidase, N-terminal domain"/>
    <property type="match status" value="1"/>
</dbReference>
<evidence type="ECO:0000313" key="2">
    <source>
        <dbReference type="EMBL" id="ASV69805.1"/>
    </source>
</evidence>
<gene>
    <name evidence="2" type="ORF">CKF48_22345</name>
</gene>
<dbReference type="GO" id="GO:0016627">
    <property type="term" value="F:oxidoreductase activity, acting on the CH-CH group of donors"/>
    <property type="evidence" value="ECO:0007669"/>
    <property type="project" value="InterPro"/>
</dbReference>
<dbReference type="InterPro" id="IPR013786">
    <property type="entry name" value="AcylCoA_DH/ox_N"/>
</dbReference>
<dbReference type="EMBL" id="CP022983">
    <property type="protein sequence ID" value="ASV69805.1"/>
    <property type="molecule type" value="Genomic_DNA"/>
</dbReference>
<feature type="domain" description="Acyl-CoA dehydrogenase/oxidase N-terminal" evidence="1">
    <location>
        <begin position="6"/>
        <end position="52"/>
    </location>
</feature>
<proteinExistence type="predicted"/>
<dbReference type="KEGG" id="bko:CKF48_22345"/>
<dbReference type="RefSeq" id="WP_095373369.1">
    <property type="nucleotide sequence ID" value="NZ_CP022983.1"/>
</dbReference>
<organism evidence="2 3">
    <name type="scientific">Cytobacillus kochii</name>
    <dbReference type="NCBI Taxonomy" id="859143"/>
    <lineage>
        <taxon>Bacteria</taxon>
        <taxon>Bacillati</taxon>
        <taxon>Bacillota</taxon>
        <taxon>Bacilli</taxon>
        <taxon>Bacillales</taxon>
        <taxon>Bacillaceae</taxon>
        <taxon>Cytobacillus</taxon>
    </lineage>
</organism>
<protein>
    <recommendedName>
        <fullName evidence="1">Acyl-CoA dehydrogenase/oxidase N-terminal domain-containing protein</fullName>
    </recommendedName>
</protein>
<dbReference type="Pfam" id="PF02771">
    <property type="entry name" value="Acyl-CoA_dh_N"/>
    <property type="match status" value="1"/>
</dbReference>
<name>A0A248TNU0_9BACI</name>
<dbReference type="InterPro" id="IPR009100">
    <property type="entry name" value="AcylCoA_DH/oxidase_NM_dom_sf"/>
</dbReference>
<dbReference type="AlphaFoldDB" id="A0A248TNU0"/>
<sequence>MEFEYTNENQQVLQMVKEFVRKEVSPHIKYYEKNQLFPKDIFEKMGNLGFFWCLFS</sequence>